<organism evidence="1 2">
    <name type="scientific">Halomarina ordinaria</name>
    <dbReference type="NCBI Taxonomy" id="3033939"/>
    <lineage>
        <taxon>Archaea</taxon>
        <taxon>Methanobacteriati</taxon>
        <taxon>Methanobacteriota</taxon>
        <taxon>Stenosarchaea group</taxon>
        <taxon>Halobacteria</taxon>
        <taxon>Halobacteriales</taxon>
        <taxon>Natronomonadaceae</taxon>
        <taxon>Halomarina</taxon>
    </lineage>
</organism>
<gene>
    <name evidence="1" type="ORF">ACFQHK_14125</name>
</gene>
<evidence type="ECO:0000313" key="2">
    <source>
        <dbReference type="Proteomes" id="UP001596406"/>
    </source>
</evidence>
<name>A0ABD5UB94_9EURY</name>
<evidence type="ECO:0000313" key="1">
    <source>
        <dbReference type="EMBL" id="MFC6837629.1"/>
    </source>
</evidence>
<dbReference type="AlphaFoldDB" id="A0ABD5UB94"/>
<dbReference type="RefSeq" id="WP_304449293.1">
    <property type="nucleotide sequence ID" value="NZ_JARRAH010000001.1"/>
</dbReference>
<dbReference type="EMBL" id="JBHSXM010000001">
    <property type="protein sequence ID" value="MFC6837629.1"/>
    <property type="molecule type" value="Genomic_DNA"/>
</dbReference>
<comment type="caution">
    <text evidence="1">The sequence shown here is derived from an EMBL/GenBank/DDBJ whole genome shotgun (WGS) entry which is preliminary data.</text>
</comment>
<reference evidence="1 2" key="1">
    <citation type="journal article" date="2019" name="Int. J. Syst. Evol. Microbiol.">
        <title>The Global Catalogue of Microorganisms (GCM) 10K type strain sequencing project: providing services to taxonomists for standard genome sequencing and annotation.</title>
        <authorList>
            <consortium name="The Broad Institute Genomics Platform"/>
            <consortium name="The Broad Institute Genome Sequencing Center for Infectious Disease"/>
            <person name="Wu L."/>
            <person name="Ma J."/>
        </authorList>
    </citation>
    <scope>NUCLEOTIDE SEQUENCE [LARGE SCALE GENOMIC DNA]</scope>
    <source>
        <strain evidence="1 2">PSRA2</strain>
    </source>
</reference>
<proteinExistence type="predicted"/>
<keyword evidence="2" id="KW-1185">Reference proteome</keyword>
<protein>
    <submittedName>
        <fullName evidence="1">Uncharacterized protein</fullName>
    </submittedName>
</protein>
<sequence>MRSILSTGERAVADRLAAGDSRETIAADRDTSVEAVEKAAARIEAKTERAFATLAESHVTEDVLETLDDETRATLRERLAGL</sequence>
<accession>A0ABD5UB94</accession>
<dbReference type="Proteomes" id="UP001596406">
    <property type="component" value="Unassembled WGS sequence"/>
</dbReference>